<feature type="domain" description="EGF-like" evidence="8">
    <location>
        <begin position="291"/>
        <end position="321"/>
    </location>
</feature>
<name>A0A8B7Y3D9_ACAPL</name>
<evidence type="ECO:0000256" key="3">
    <source>
        <dbReference type="ARBA" id="ARBA00022737"/>
    </source>
</evidence>
<dbReference type="GeneID" id="110977220"/>
<dbReference type="RefSeq" id="XP_022086835.1">
    <property type="nucleotide sequence ID" value="XM_022231143.1"/>
</dbReference>
<dbReference type="AlphaFoldDB" id="A0A8B7Y3D9"/>
<dbReference type="SMART" id="SM00181">
    <property type="entry name" value="EGF"/>
    <property type="match status" value="5"/>
</dbReference>
<evidence type="ECO:0000256" key="4">
    <source>
        <dbReference type="ARBA" id="ARBA00023157"/>
    </source>
</evidence>
<evidence type="ECO:0000256" key="6">
    <source>
        <dbReference type="SAM" id="MobiDB-lite"/>
    </source>
</evidence>
<proteinExistence type="predicted"/>
<keyword evidence="1 5" id="KW-0245">EGF-like domain</keyword>
<feature type="domain" description="EGF-like" evidence="8">
    <location>
        <begin position="151"/>
        <end position="186"/>
    </location>
</feature>
<feature type="transmembrane region" description="Helical" evidence="7">
    <location>
        <begin position="407"/>
        <end position="431"/>
    </location>
</feature>
<dbReference type="PROSITE" id="PS00022">
    <property type="entry name" value="EGF_1"/>
    <property type="match status" value="3"/>
</dbReference>
<keyword evidence="7" id="KW-1133">Transmembrane helix</keyword>
<feature type="disulfide bond" evidence="5">
    <location>
        <begin position="176"/>
        <end position="185"/>
    </location>
</feature>
<dbReference type="InterPro" id="IPR002049">
    <property type="entry name" value="LE_dom"/>
</dbReference>
<dbReference type="FunFam" id="2.170.300.10:FF:000041">
    <property type="entry name" value="Tyrosine protein kinase receptor tie-1, putative"/>
    <property type="match status" value="2"/>
</dbReference>
<dbReference type="InterPro" id="IPR000742">
    <property type="entry name" value="EGF"/>
</dbReference>
<keyword evidence="2" id="KW-0732">Signal</keyword>
<dbReference type="PANTHER" id="PTHR24035:SF109">
    <property type="entry name" value="PROTEIN DRAPER"/>
    <property type="match status" value="1"/>
</dbReference>
<evidence type="ECO:0000256" key="7">
    <source>
        <dbReference type="SAM" id="Phobius"/>
    </source>
</evidence>
<dbReference type="SMART" id="SM00180">
    <property type="entry name" value="EGF_Lam"/>
    <property type="match status" value="3"/>
</dbReference>
<keyword evidence="3" id="KW-0677">Repeat</keyword>
<evidence type="ECO:0000259" key="8">
    <source>
        <dbReference type="PROSITE" id="PS50026"/>
    </source>
</evidence>
<feature type="disulfide bond" evidence="5">
    <location>
        <begin position="219"/>
        <end position="228"/>
    </location>
</feature>
<evidence type="ECO:0000256" key="5">
    <source>
        <dbReference type="PROSITE-ProRule" id="PRU00076"/>
    </source>
</evidence>
<evidence type="ECO:0000313" key="10">
    <source>
        <dbReference type="RefSeq" id="XP_022086835.1"/>
    </source>
</evidence>
<dbReference type="PANTHER" id="PTHR24035">
    <property type="entry name" value="MULTIPLE EPIDERMAL GROWTH FACTOR-LIKE DOMAINS PROTEIN"/>
    <property type="match status" value="1"/>
</dbReference>
<dbReference type="OrthoDB" id="409374at2759"/>
<accession>A0A8B7Y3D9</accession>
<sequence>MTCFLFEMPITSFTIVNMAVHACHTRRDVLHHIATALLLAHGTLCLSESEILSSDHEQVEAAWIFVNPFGLIHDEVNVCAKISLDLATSYKTEGELMDECDSFYPSATCHALRSGVISAPDLYLRVKSYGCCDGFLQEGESCPKVCPALTYGRNCTLTCYCLNDGECNHTNGSCDCKPGWTGQHCERTCPDGWYGDDCGNSCPCQNGGSCHPVTGSCLCPIDFAGDLCQTNCQASSTNSSCQSGSVAFCSLCSPEMLFCDNILGRCVCQDGWRGRYCTHSCDNATQGYLCRENCQCVNGASCQPTDGRCTCLPGWVGDYCDKRCPSGYFGDDCQQQCNCPEDDGCDHVGGTCFSCPKGWKGKLCTLPCEDNHWGESCSQTCICTESEQCEPISGTCLESGMDLSPGVIAAIAASVAFLLFAIIITAVCILCKYNRPKPNTPSVALVSQANGTSNPMSRMSLQSSVPHTNGTIRYQAGNVDLAPTPLPRNPATFTRDVTDPNNSLGGYETIRSDVDHDPRFQPSPNSYIDIYDEVQTGTVENPTYSGIDADGYEIPSVTLERDVERPSAGGNARMTNSNVAKRDGF</sequence>
<dbReference type="CDD" id="cd00055">
    <property type="entry name" value="EGF_Lam"/>
    <property type="match status" value="1"/>
</dbReference>
<dbReference type="Gene3D" id="2.170.300.10">
    <property type="entry name" value="Tie2 ligand-binding domain superfamily"/>
    <property type="match status" value="2"/>
</dbReference>
<feature type="region of interest" description="Disordered" evidence="6">
    <location>
        <begin position="565"/>
        <end position="585"/>
    </location>
</feature>
<feature type="region of interest" description="Disordered" evidence="6">
    <location>
        <begin position="483"/>
        <end position="502"/>
    </location>
</feature>
<dbReference type="CDD" id="cd00054">
    <property type="entry name" value="EGF_CA"/>
    <property type="match status" value="1"/>
</dbReference>
<evidence type="ECO:0000313" key="9">
    <source>
        <dbReference type="Proteomes" id="UP000694845"/>
    </source>
</evidence>
<dbReference type="KEGG" id="aplc:110977220"/>
<keyword evidence="4 5" id="KW-1015">Disulfide bond</keyword>
<feature type="disulfide bond" evidence="5">
    <location>
        <begin position="311"/>
        <end position="320"/>
    </location>
</feature>
<protein>
    <submittedName>
        <fullName evidence="10">Multiple epidermal growth factor-like domains protein 11 isoform X1</fullName>
    </submittedName>
</protein>
<dbReference type="InterPro" id="IPR052108">
    <property type="entry name" value="MEGF/SIB"/>
</dbReference>
<dbReference type="PRINTS" id="PR00011">
    <property type="entry name" value="EGFLAMININ"/>
</dbReference>
<organism evidence="9 10">
    <name type="scientific">Acanthaster planci</name>
    <name type="common">Crown-of-thorns starfish</name>
    <dbReference type="NCBI Taxonomy" id="133434"/>
    <lineage>
        <taxon>Eukaryota</taxon>
        <taxon>Metazoa</taxon>
        <taxon>Echinodermata</taxon>
        <taxon>Eleutherozoa</taxon>
        <taxon>Asterozoa</taxon>
        <taxon>Asteroidea</taxon>
        <taxon>Valvatacea</taxon>
        <taxon>Valvatida</taxon>
        <taxon>Acanthasteridae</taxon>
        <taxon>Acanthaster</taxon>
    </lineage>
</organism>
<keyword evidence="9" id="KW-1185">Reference proteome</keyword>
<dbReference type="Pfam" id="PF00053">
    <property type="entry name" value="EGF_laminin"/>
    <property type="match status" value="1"/>
</dbReference>
<evidence type="ECO:0000256" key="1">
    <source>
        <dbReference type="ARBA" id="ARBA00022536"/>
    </source>
</evidence>
<reference evidence="10" key="1">
    <citation type="submission" date="2025-08" db="UniProtKB">
        <authorList>
            <consortium name="RefSeq"/>
        </authorList>
    </citation>
    <scope>IDENTIFICATION</scope>
</reference>
<dbReference type="Proteomes" id="UP000694845">
    <property type="component" value="Unplaced"/>
</dbReference>
<comment type="caution">
    <text evidence="5">Lacks conserved residue(s) required for the propagation of feature annotation.</text>
</comment>
<gene>
    <name evidence="10" type="primary">LOC110977220</name>
</gene>
<keyword evidence="7" id="KW-0812">Transmembrane</keyword>
<dbReference type="PROSITE" id="PS50026">
    <property type="entry name" value="EGF_3"/>
    <property type="match status" value="3"/>
</dbReference>
<keyword evidence="7" id="KW-0472">Membrane</keyword>
<feature type="domain" description="EGF-like" evidence="8">
    <location>
        <begin position="194"/>
        <end position="229"/>
    </location>
</feature>
<evidence type="ECO:0000256" key="2">
    <source>
        <dbReference type="ARBA" id="ARBA00022729"/>
    </source>
</evidence>